<evidence type="ECO:0008006" key="3">
    <source>
        <dbReference type="Google" id="ProtNLM"/>
    </source>
</evidence>
<dbReference type="EMBL" id="BJCD01000044">
    <property type="protein sequence ID" value="GDZ94489.1"/>
    <property type="molecule type" value="Genomic_DNA"/>
</dbReference>
<dbReference type="RefSeq" id="WP_026786216.1">
    <property type="nucleotide sequence ID" value="NZ_BJCD01000044.1"/>
</dbReference>
<evidence type="ECO:0000313" key="1">
    <source>
        <dbReference type="EMBL" id="GDZ94489.1"/>
    </source>
</evidence>
<dbReference type="AlphaFoldDB" id="A0A4V0XUN8"/>
<name>A0A4V0XUN8_PLAAG</name>
<comment type="caution">
    <text evidence="1">The sequence shown here is derived from an EMBL/GenBank/DDBJ whole genome shotgun (WGS) entry which is preliminary data.</text>
</comment>
<sequence>MSSIPSVKQELLNLIEQLPDHKMSEVVQFVNFLIYCQNQSFSLNFDQKKKPDHEVDPLAEFIGAVAHGSLAQNIDQEIYG</sequence>
<protein>
    <recommendedName>
        <fullName evidence="3">DUF2281 domain-containing protein</fullName>
    </recommendedName>
</protein>
<accession>A0A4V0XUN8</accession>
<organism evidence="1 2">
    <name type="scientific">Planktothrix agardhii CCAP 1459/11A</name>
    <dbReference type="NCBI Taxonomy" id="282420"/>
    <lineage>
        <taxon>Bacteria</taxon>
        <taxon>Bacillati</taxon>
        <taxon>Cyanobacteriota</taxon>
        <taxon>Cyanophyceae</taxon>
        <taxon>Oscillatoriophycideae</taxon>
        <taxon>Oscillatoriales</taxon>
        <taxon>Microcoleaceae</taxon>
        <taxon>Planktothrix</taxon>
    </lineage>
</organism>
<gene>
    <name evidence="1" type="ORF">PA905_24450</name>
</gene>
<proteinExistence type="predicted"/>
<reference evidence="2" key="1">
    <citation type="submission" date="2019-02" db="EMBL/GenBank/DDBJ databases">
        <title>Draft genome sequence of Planktothrix agardhii NIES-905.</title>
        <authorList>
            <person name="Yamaguchi H."/>
            <person name="Suzuki S."/>
            <person name="Kawachi M."/>
        </authorList>
    </citation>
    <scope>NUCLEOTIDE SEQUENCE [LARGE SCALE GENOMIC DNA]</scope>
    <source>
        <strain evidence="2">CCAP 1459/11A</strain>
    </source>
</reference>
<evidence type="ECO:0000313" key="2">
    <source>
        <dbReference type="Proteomes" id="UP000299794"/>
    </source>
</evidence>
<dbReference type="Proteomes" id="UP000299794">
    <property type="component" value="Unassembled WGS sequence"/>
</dbReference>